<keyword evidence="8 9" id="KW-0472">Membrane</keyword>
<feature type="transmembrane region" description="Helical" evidence="9">
    <location>
        <begin position="977"/>
        <end position="996"/>
    </location>
</feature>
<feature type="transmembrane region" description="Helical" evidence="9">
    <location>
        <begin position="898"/>
        <end position="918"/>
    </location>
</feature>
<evidence type="ECO:0000256" key="5">
    <source>
        <dbReference type="ARBA" id="ARBA00022519"/>
    </source>
</evidence>
<feature type="transmembrane region" description="Helical" evidence="9">
    <location>
        <begin position="12"/>
        <end position="31"/>
    </location>
</feature>
<evidence type="ECO:0000256" key="6">
    <source>
        <dbReference type="ARBA" id="ARBA00022692"/>
    </source>
</evidence>
<keyword evidence="4" id="KW-1003">Cell membrane</keyword>
<feature type="transmembrane region" description="Helical" evidence="9">
    <location>
        <begin position="368"/>
        <end position="389"/>
    </location>
</feature>
<dbReference type="NCBIfam" id="TIGR00915">
    <property type="entry name" value="2A0602"/>
    <property type="match status" value="1"/>
</dbReference>
<dbReference type="Gene3D" id="3.30.70.1320">
    <property type="entry name" value="Multidrug efflux transporter AcrB pore domain like"/>
    <property type="match status" value="1"/>
</dbReference>
<evidence type="ECO:0000256" key="8">
    <source>
        <dbReference type="ARBA" id="ARBA00023136"/>
    </source>
</evidence>
<dbReference type="SUPFAM" id="SSF82714">
    <property type="entry name" value="Multidrug efflux transporter AcrB TolC docking domain, DN and DC subdomains"/>
    <property type="match status" value="2"/>
</dbReference>
<evidence type="ECO:0000313" key="10">
    <source>
        <dbReference type="EMBL" id="MBB3972684.1"/>
    </source>
</evidence>
<organism evidence="10 11">
    <name type="scientific">Hansschlegelia beijingensis</name>
    <dbReference type="NCBI Taxonomy" id="1133344"/>
    <lineage>
        <taxon>Bacteria</taxon>
        <taxon>Pseudomonadati</taxon>
        <taxon>Pseudomonadota</taxon>
        <taxon>Alphaproteobacteria</taxon>
        <taxon>Hyphomicrobiales</taxon>
        <taxon>Methylopilaceae</taxon>
        <taxon>Hansschlegelia</taxon>
    </lineage>
</organism>
<dbReference type="RefSeq" id="WP_183394573.1">
    <property type="nucleotide sequence ID" value="NZ_JACIDR010000002.1"/>
</dbReference>
<protein>
    <recommendedName>
        <fullName evidence="9">Efflux pump membrane transporter</fullName>
    </recommendedName>
</protein>
<dbReference type="Gene3D" id="3.30.70.1440">
    <property type="entry name" value="Multidrug efflux transporter AcrB pore domain"/>
    <property type="match status" value="1"/>
</dbReference>
<keyword evidence="5 9" id="KW-0997">Cell inner membrane</keyword>
<feature type="transmembrane region" description="Helical" evidence="9">
    <location>
        <begin position="924"/>
        <end position="948"/>
    </location>
</feature>
<dbReference type="Gene3D" id="3.30.2090.10">
    <property type="entry name" value="Multidrug efflux transporter AcrB TolC docking domain, DN and DC subdomains"/>
    <property type="match status" value="2"/>
</dbReference>
<dbReference type="SUPFAM" id="SSF82693">
    <property type="entry name" value="Multidrug efflux transporter AcrB pore domain, PN1, PN2, PC1 and PC2 subdomains"/>
    <property type="match status" value="3"/>
</dbReference>
<evidence type="ECO:0000256" key="7">
    <source>
        <dbReference type="ARBA" id="ARBA00022989"/>
    </source>
</evidence>
<dbReference type="AlphaFoldDB" id="A0A7W6CYN6"/>
<dbReference type="FunFam" id="3.30.70.1430:FF:000001">
    <property type="entry name" value="Efflux pump membrane transporter"/>
    <property type="match status" value="1"/>
</dbReference>
<dbReference type="PANTHER" id="PTHR32063">
    <property type="match status" value="1"/>
</dbReference>
<feature type="transmembrane region" description="Helical" evidence="9">
    <location>
        <begin position="533"/>
        <end position="554"/>
    </location>
</feature>
<dbReference type="EMBL" id="JACIDR010000002">
    <property type="protein sequence ID" value="MBB3972684.1"/>
    <property type="molecule type" value="Genomic_DNA"/>
</dbReference>
<comment type="subcellular location">
    <subcellularLocation>
        <location evidence="1 9">Cell inner membrane</location>
        <topology evidence="1 9">Multi-pass membrane protein</topology>
    </subcellularLocation>
</comment>
<dbReference type="InterPro" id="IPR001036">
    <property type="entry name" value="Acrflvin-R"/>
</dbReference>
<feature type="transmembrane region" description="Helical" evidence="9">
    <location>
        <begin position="873"/>
        <end position="891"/>
    </location>
</feature>
<dbReference type="Proteomes" id="UP000528964">
    <property type="component" value="Unassembled WGS sequence"/>
</dbReference>
<comment type="caution">
    <text evidence="10">The sequence shown here is derived from an EMBL/GenBank/DDBJ whole genome shotgun (WGS) entry which is preliminary data.</text>
</comment>
<dbReference type="Gene3D" id="3.30.70.1430">
    <property type="entry name" value="Multidrug efflux transporter AcrB pore domain"/>
    <property type="match status" value="2"/>
</dbReference>
<gene>
    <name evidence="10" type="ORF">GGR24_001341</name>
</gene>
<dbReference type="PRINTS" id="PR00702">
    <property type="entry name" value="ACRIFLAVINRP"/>
</dbReference>
<comment type="similarity">
    <text evidence="2 9">Belongs to the resistance-nodulation-cell division (RND) (TC 2.A.6) family.</text>
</comment>
<evidence type="ECO:0000313" key="11">
    <source>
        <dbReference type="Proteomes" id="UP000528964"/>
    </source>
</evidence>
<dbReference type="Pfam" id="PF00873">
    <property type="entry name" value="ACR_tran"/>
    <property type="match status" value="1"/>
</dbReference>
<keyword evidence="11" id="KW-1185">Reference proteome</keyword>
<dbReference type="NCBIfam" id="NF000282">
    <property type="entry name" value="RND_permease_1"/>
    <property type="match status" value="1"/>
</dbReference>
<feature type="transmembrane region" description="Helical" evidence="9">
    <location>
        <begin position="395"/>
        <end position="415"/>
    </location>
</feature>
<evidence type="ECO:0000256" key="4">
    <source>
        <dbReference type="ARBA" id="ARBA00022475"/>
    </source>
</evidence>
<evidence type="ECO:0000256" key="9">
    <source>
        <dbReference type="RuleBase" id="RU364070"/>
    </source>
</evidence>
<evidence type="ECO:0000256" key="3">
    <source>
        <dbReference type="ARBA" id="ARBA00022448"/>
    </source>
</evidence>
<dbReference type="InterPro" id="IPR027463">
    <property type="entry name" value="AcrB_DN_DC_subdom"/>
</dbReference>
<dbReference type="GO" id="GO:0042910">
    <property type="term" value="F:xenobiotic transmembrane transporter activity"/>
    <property type="evidence" value="ECO:0007669"/>
    <property type="project" value="TreeGrafter"/>
</dbReference>
<accession>A0A7W6CYN6</accession>
<dbReference type="GO" id="GO:0009636">
    <property type="term" value="P:response to toxic substance"/>
    <property type="evidence" value="ECO:0007669"/>
    <property type="project" value="UniProtKB-ARBA"/>
</dbReference>
<sequence>MLSAVFVDRPRLAIVIAIVITLAGLIAMQRIPVAQFPDILPAQVSVTANYPGASSEVVENTVAQVIESQVNGVDGMIYMSSTSGNDGSYTLNVTFALGTDPDIATVNVQNRVQLAESSLPTEVTRSGLSVRKQSPAFLQIVTIYSPDKLYDELFLNNFAIINVVDPLARVPGVGEAQSFGALNYSMRIWFQTDVLASLGLTPSDLISAIESQNVQAAVGRLGAPPMPDQQQLQLNLVTQGRLVDVRQFEDVVIKAKTSGAQIRLKDVARIELGAQSYDTVGRLDGAPAAVLGVFQAPGSNAVAAAEGVRKELERLKQSFPEGIDYKITYDTTVFVSSSIQEVIKTLLEAFALVIVVVFVFLGNLRATLIPAIAVPVSLIGTFAVLLAIGYSANTISLFAMILAVGIVVDDAIVVVENVERVMTATGLPAKEATKLAMKEITGPIIAITLVLLAVFVPVGFIPGVAGKFYGQFAVTVTVAMLISAVNALTLSPALCGVFLKHGHSDSLYSRAMGKVSAFIERISDGYGSIVRRLVRVAALSLLLVAVFGGGAYWLDRTVPGGFLPEEDQGLFFVQINLPAAAARSRTQSVVEQVGEITQAVPGVASITAVIGRSFIDSLAESNSGFLIVTLKPFAERLGPNLSVFDILREVRERTAGIRDAQILPINMPPIIGLGTGSGFQYELEDLSGKSPADLASVAGAMTIAANQNPSLDQVFTTFSAATPQIRLNIDRQKALNVGVDVNDIFNVLQATLGGYFVNYFNRFGRSWQVIIEGEAQDRRTVEDIYRIFVRSSSGDMVPLRALLDAEETVGPQFITRYNNYRAAMLMGNPAPGVSSGQAISVMEQLSRTTLPAGYSYQWTGTAYQELEASGQTGVILGFAVLFAYLFLVGLYESWSIPLGVLLSVSAGLLGAMLGLRLTGLDNDIYAQIGIVVLIGLAAKNAILIVAFAKDRREEGMSIAEAAIVGARQRFRPVMMTSFAFILGLVPLVTAVGIAAASRRAVGTSVFSGMVAASLIGIFLVPMLYVLLERTREWFHAKVFRAPLHYAHKPAPGENGDGAAESKAPV</sequence>
<feature type="transmembrane region" description="Helical" evidence="9">
    <location>
        <begin position="472"/>
        <end position="499"/>
    </location>
</feature>
<evidence type="ECO:0000256" key="1">
    <source>
        <dbReference type="ARBA" id="ARBA00004429"/>
    </source>
</evidence>
<reference evidence="10 11" key="1">
    <citation type="submission" date="2020-08" db="EMBL/GenBank/DDBJ databases">
        <title>Genomic Encyclopedia of Type Strains, Phase IV (KMG-IV): sequencing the most valuable type-strain genomes for metagenomic binning, comparative biology and taxonomic classification.</title>
        <authorList>
            <person name="Goeker M."/>
        </authorList>
    </citation>
    <scope>NUCLEOTIDE SEQUENCE [LARGE SCALE GENOMIC DNA]</scope>
    <source>
        <strain evidence="10 11">DSM 25481</strain>
    </source>
</reference>
<name>A0A7W6CYN6_9HYPH</name>
<feature type="transmembrane region" description="Helical" evidence="9">
    <location>
        <begin position="342"/>
        <end position="361"/>
    </location>
</feature>
<keyword evidence="6 9" id="KW-0812">Transmembrane</keyword>
<evidence type="ECO:0000256" key="2">
    <source>
        <dbReference type="ARBA" id="ARBA00010942"/>
    </source>
</evidence>
<keyword evidence="3 9" id="KW-0813">Transport</keyword>
<dbReference type="FunFam" id="1.20.1640.10:FF:000001">
    <property type="entry name" value="Efflux pump membrane transporter"/>
    <property type="match status" value="1"/>
</dbReference>
<proteinExistence type="inferred from homology"/>
<feature type="transmembrane region" description="Helical" evidence="9">
    <location>
        <begin position="1008"/>
        <end position="1027"/>
    </location>
</feature>
<keyword evidence="7 9" id="KW-1133">Transmembrane helix</keyword>
<dbReference type="PANTHER" id="PTHR32063:SF76">
    <property type="entry name" value="EFFLUX PUMP MEMBRANE TRANSPORTER"/>
    <property type="match status" value="1"/>
</dbReference>
<dbReference type="GO" id="GO:0015562">
    <property type="term" value="F:efflux transmembrane transporter activity"/>
    <property type="evidence" value="ECO:0007669"/>
    <property type="project" value="InterPro"/>
</dbReference>
<feature type="transmembrane region" description="Helical" evidence="9">
    <location>
        <begin position="440"/>
        <end position="460"/>
    </location>
</feature>
<dbReference type="Gene3D" id="1.20.1640.10">
    <property type="entry name" value="Multidrug efflux transporter AcrB transmembrane domain"/>
    <property type="match status" value="2"/>
</dbReference>
<dbReference type="GO" id="GO:0005886">
    <property type="term" value="C:plasma membrane"/>
    <property type="evidence" value="ECO:0007669"/>
    <property type="project" value="UniProtKB-SubCell"/>
</dbReference>
<dbReference type="InterPro" id="IPR004764">
    <property type="entry name" value="MdtF-like"/>
</dbReference>
<dbReference type="SUPFAM" id="SSF82866">
    <property type="entry name" value="Multidrug efflux transporter AcrB transmembrane domain"/>
    <property type="match status" value="2"/>
</dbReference>